<feature type="signal peptide" evidence="8">
    <location>
        <begin position="1"/>
        <end position="21"/>
    </location>
</feature>
<evidence type="ECO:0000313" key="10">
    <source>
        <dbReference type="EMBL" id="KAA6301770.1"/>
    </source>
</evidence>
<dbReference type="Proteomes" id="UP000324575">
    <property type="component" value="Unassembled WGS sequence"/>
</dbReference>
<evidence type="ECO:0000256" key="8">
    <source>
        <dbReference type="SAM" id="SignalP"/>
    </source>
</evidence>
<dbReference type="AlphaFoldDB" id="A0A5M8P081"/>
<protein>
    <submittedName>
        <fullName evidence="10">Vitamin B12 transporter BtuB</fullName>
    </submittedName>
</protein>
<dbReference type="SUPFAM" id="SSF56935">
    <property type="entry name" value="Porins"/>
    <property type="match status" value="1"/>
</dbReference>
<dbReference type="Pfam" id="PF07715">
    <property type="entry name" value="Plug"/>
    <property type="match status" value="1"/>
</dbReference>
<evidence type="ECO:0000256" key="4">
    <source>
        <dbReference type="ARBA" id="ARBA00022692"/>
    </source>
</evidence>
<comment type="subcellular location">
    <subcellularLocation>
        <location evidence="1">Cell outer membrane</location>
        <topology evidence="1">Multi-pass membrane protein</topology>
    </subcellularLocation>
</comment>
<keyword evidence="6" id="KW-0472">Membrane</keyword>
<evidence type="ECO:0000256" key="7">
    <source>
        <dbReference type="ARBA" id="ARBA00023237"/>
    </source>
</evidence>
<feature type="chain" id="PRO_5024403237" evidence="8">
    <location>
        <begin position="22"/>
        <end position="684"/>
    </location>
</feature>
<organism evidence="10 11">
    <name type="scientific">Candidatus Ordinivivax streblomastigis</name>
    <dbReference type="NCBI Taxonomy" id="2540710"/>
    <lineage>
        <taxon>Bacteria</taxon>
        <taxon>Pseudomonadati</taxon>
        <taxon>Bacteroidota</taxon>
        <taxon>Bacteroidia</taxon>
        <taxon>Bacteroidales</taxon>
        <taxon>Candidatus Ordinivivax</taxon>
    </lineage>
</organism>
<keyword evidence="2" id="KW-0813">Transport</keyword>
<evidence type="ECO:0000256" key="1">
    <source>
        <dbReference type="ARBA" id="ARBA00004571"/>
    </source>
</evidence>
<name>A0A5M8P081_9BACT</name>
<dbReference type="InterPro" id="IPR012910">
    <property type="entry name" value="Plug_dom"/>
</dbReference>
<dbReference type="GO" id="GO:0044718">
    <property type="term" value="P:siderophore transmembrane transport"/>
    <property type="evidence" value="ECO:0007669"/>
    <property type="project" value="TreeGrafter"/>
</dbReference>
<dbReference type="PANTHER" id="PTHR30069">
    <property type="entry name" value="TONB-DEPENDENT OUTER MEMBRANE RECEPTOR"/>
    <property type="match status" value="1"/>
</dbReference>
<evidence type="ECO:0000256" key="6">
    <source>
        <dbReference type="ARBA" id="ARBA00023136"/>
    </source>
</evidence>
<dbReference type="InterPro" id="IPR037066">
    <property type="entry name" value="Plug_dom_sf"/>
</dbReference>
<dbReference type="InterPro" id="IPR039426">
    <property type="entry name" value="TonB-dep_rcpt-like"/>
</dbReference>
<dbReference type="GO" id="GO:0009279">
    <property type="term" value="C:cell outer membrane"/>
    <property type="evidence" value="ECO:0007669"/>
    <property type="project" value="UniProtKB-SubCell"/>
</dbReference>
<evidence type="ECO:0000259" key="9">
    <source>
        <dbReference type="Pfam" id="PF07715"/>
    </source>
</evidence>
<evidence type="ECO:0000256" key="5">
    <source>
        <dbReference type="ARBA" id="ARBA00022729"/>
    </source>
</evidence>
<dbReference type="GO" id="GO:0015344">
    <property type="term" value="F:siderophore uptake transmembrane transporter activity"/>
    <property type="evidence" value="ECO:0007669"/>
    <property type="project" value="TreeGrafter"/>
</dbReference>
<dbReference type="Gene3D" id="2.170.130.10">
    <property type="entry name" value="TonB-dependent receptor, plug domain"/>
    <property type="match status" value="1"/>
</dbReference>
<dbReference type="PANTHER" id="PTHR30069:SF29">
    <property type="entry name" value="HEMOGLOBIN AND HEMOGLOBIN-HAPTOGLOBIN-BINDING PROTEIN 1-RELATED"/>
    <property type="match status" value="1"/>
</dbReference>
<sequence>MKIKLIYTAFAFLLSTTTALAQTEHCDTLPSNPLQEVTVVGRNRISPLKDLTVEPLAWESSITYISAEDNHKTAAHHLFDALKYSVNGVASTQGRRKKHYYLLRGQNVASDYAINGVSLSTNGAGPMAEWVEAPSLLPENMIESVEIVRSGNSLLLGFSGLNGVINVKTKTFDKPTTQAEVSYGTFNTLHAGALHGGKIKNLHYAFSLFNDRTDGAKGRHSDENLWNFYGKVGYQKDKLEINLESSYIYGTRFVTQAVFDSLAAPQSQLADLWEYDPMRYSVSTARIKYNETKSAATELQFSYILNRMDLYPDHYHFTSTGKVIELSDSIVRKRVLSEPDSIFTAALFQAFSPVEHNVARLGIMYASSANYAHGKSKKKILSASLLDQHTFGRTDVHLGAKFIREYYDYYVPYQGFGSEINATTEEWQPVLFNISAGISHQLNADYILNGVINSGALPLDRTALQQQFDAAGNPVKDENSGKTLVSYMKSEIRTGIELGLQQHLPAVGHLTWTLFLLNQKNTSEYTRTPYFDDNDVMRYYMRNIDLQTVGIELSYHSNTWLDMFSGFGNLSYKYVSRSEKSSRTHYDKQPPVIANACLSFEKKNVEIHWMAKYVSSYRSDRFLKAEVDMGNYCNADVQFIYHIHTLRTELYSLISNLFDVRYSTVSPIYPDFGREIKVGVRCKF</sequence>
<dbReference type="InterPro" id="IPR036942">
    <property type="entry name" value="Beta-barrel_TonB_sf"/>
</dbReference>
<proteinExistence type="predicted"/>
<evidence type="ECO:0000256" key="3">
    <source>
        <dbReference type="ARBA" id="ARBA00022452"/>
    </source>
</evidence>
<keyword evidence="3" id="KW-1134">Transmembrane beta strand</keyword>
<reference evidence="10 11" key="1">
    <citation type="submission" date="2019-03" db="EMBL/GenBank/DDBJ databases">
        <title>Single cell metagenomics reveals metabolic interactions within the superorganism composed of flagellate Streblomastix strix and complex community of Bacteroidetes bacteria on its surface.</title>
        <authorList>
            <person name="Treitli S.C."/>
            <person name="Kolisko M."/>
            <person name="Husnik F."/>
            <person name="Keeling P."/>
            <person name="Hampl V."/>
        </authorList>
    </citation>
    <scope>NUCLEOTIDE SEQUENCE [LARGE SCALE GENOMIC DNA]</scope>
    <source>
        <strain evidence="10">St1</strain>
    </source>
</reference>
<keyword evidence="4" id="KW-0812">Transmembrane</keyword>
<dbReference type="Gene3D" id="2.40.170.20">
    <property type="entry name" value="TonB-dependent receptor, beta-barrel domain"/>
    <property type="match status" value="1"/>
</dbReference>
<evidence type="ECO:0000256" key="2">
    <source>
        <dbReference type="ARBA" id="ARBA00022448"/>
    </source>
</evidence>
<gene>
    <name evidence="10" type="ORF">EZS26_002079</name>
</gene>
<dbReference type="EMBL" id="SNRX01000014">
    <property type="protein sequence ID" value="KAA6301770.1"/>
    <property type="molecule type" value="Genomic_DNA"/>
</dbReference>
<feature type="domain" description="TonB-dependent receptor plug" evidence="9">
    <location>
        <begin position="60"/>
        <end position="164"/>
    </location>
</feature>
<evidence type="ECO:0000313" key="11">
    <source>
        <dbReference type="Proteomes" id="UP000324575"/>
    </source>
</evidence>
<accession>A0A5M8P081</accession>
<keyword evidence="7" id="KW-0998">Cell outer membrane</keyword>
<comment type="caution">
    <text evidence="10">The sequence shown here is derived from an EMBL/GenBank/DDBJ whole genome shotgun (WGS) entry which is preliminary data.</text>
</comment>
<keyword evidence="5 8" id="KW-0732">Signal</keyword>